<evidence type="ECO:0000256" key="6">
    <source>
        <dbReference type="ARBA" id="ARBA00023136"/>
    </source>
</evidence>
<feature type="transmembrane region" description="Helical" evidence="9">
    <location>
        <begin position="31"/>
        <end position="53"/>
    </location>
</feature>
<dbReference type="InterPro" id="IPR004681">
    <property type="entry name" value="TRAP_DctM"/>
</dbReference>
<keyword evidence="3 7" id="KW-0997">Cell inner membrane</keyword>
<organism evidence="11 12">
    <name type="scientific">Chitinimonas lacunae</name>
    <dbReference type="NCBI Taxonomy" id="1963018"/>
    <lineage>
        <taxon>Bacteria</taxon>
        <taxon>Pseudomonadati</taxon>
        <taxon>Pseudomonadota</taxon>
        <taxon>Betaproteobacteria</taxon>
        <taxon>Neisseriales</taxon>
        <taxon>Chitinibacteraceae</taxon>
        <taxon>Chitinimonas</taxon>
    </lineage>
</organism>
<evidence type="ECO:0000256" key="5">
    <source>
        <dbReference type="ARBA" id="ARBA00022989"/>
    </source>
</evidence>
<evidence type="ECO:0000256" key="4">
    <source>
        <dbReference type="ARBA" id="ARBA00022692"/>
    </source>
</evidence>
<evidence type="ECO:0000313" key="12">
    <source>
        <dbReference type="Proteomes" id="UP001595791"/>
    </source>
</evidence>
<dbReference type="InterPro" id="IPR010656">
    <property type="entry name" value="DctM"/>
</dbReference>
<dbReference type="PANTHER" id="PTHR33362:SF7">
    <property type="entry name" value="SLL1103 PROTEIN"/>
    <property type="match status" value="1"/>
</dbReference>
<keyword evidence="6 9" id="KW-0472">Membrane</keyword>
<dbReference type="Pfam" id="PF06808">
    <property type="entry name" value="DctM"/>
    <property type="match status" value="1"/>
</dbReference>
<feature type="compositionally biased region" description="Pro residues" evidence="8">
    <location>
        <begin position="551"/>
        <end position="563"/>
    </location>
</feature>
<dbReference type="PANTHER" id="PTHR33362">
    <property type="entry name" value="SIALIC ACID TRAP TRANSPORTER PERMEASE PROTEIN SIAT-RELATED"/>
    <property type="match status" value="1"/>
</dbReference>
<dbReference type="Proteomes" id="UP001595791">
    <property type="component" value="Unassembled WGS sequence"/>
</dbReference>
<feature type="transmembrane region" description="Helical" evidence="9">
    <location>
        <begin position="229"/>
        <end position="250"/>
    </location>
</feature>
<reference evidence="12" key="1">
    <citation type="journal article" date="2019" name="Int. J. Syst. Evol. Microbiol.">
        <title>The Global Catalogue of Microorganisms (GCM) 10K type strain sequencing project: providing services to taxonomists for standard genome sequencing and annotation.</title>
        <authorList>
            <consortium name="The Broad Institute Genomics Platform"/>
            <consortium name="The Broad Institute Genome Sequencing Center for Infectious Disease"/>
            <person name="Wu L."/>
            <person name="Ma J."/>
        </authorList>
    </citation>
    <scope>NUCLEOTIDE SEQUENCE [LARGE SCALE GENOMIC DNA]</scope>
    <source>
        <strain evidence="12">LMG 29894</strain>
    </source>
</reference>
<dbReference type="RefSeq" id="WP_378167507.1">
    <property type="nucleotide sequence ID" value="NZ_JBHSBU010000001.1"/>
</dbReference>
<keyword evidence="4 9" id="KW-0812">Transmembrane</keyword>
<feature type="region of interest" description="Disordered" evidence="8">
    <location>
        <begin position="518"/>
        <end position="575"/>
    </location>
</feature>
<gene>
    <name evidence="11" type="ORF">ACFOW7_19355</name>
</gene>
<feature type="transmembrane region" description="Helical" evidence="9">
    <location>
        <begin position="103"/>
        <end position="133"/>
    </location>
</feature>
<keyword evidence="2" id="KW-1003">Cell membrane</keyword>
<evidence type="ECO:0000256" key="3">
    <source>
        <dbReference type="ARBA" id="ARBA00022519"/>
    </source>
</evidence>
<comment type="function">
    <text evidence="7">Part of the tripartite ATP-independent periplasmic (TRAP) transport system.</text>
</comment>
<feature type="transmembrane region" description="Helical" evidence="9">
    <location>
        <begin position="322"/>
        <end position="340"/>
    </location>
</feature>
<feature type="transmembrane region" description="Helical" evidence="9">
    <location>
        <begin position="393"/>
        <end position="424"/>
    </location>
</feature>
<evidence type="ECO:0000256" key="8">
    <source>
        <dbReference type="SAM" id="MobiDB-lite"/>
    </source>
</evidence>
<feature type="domain" description="TRAP C4-dicarboxylate transport system permease DctM subunit" evidence="10">
    <location>
        <begin position="11"/>
        <end position="499"/>
    </location>
</feature>
<evidence type="ECO:0000259" key="10">
    <source>
        <dbReference type="Pfam" id="PF06808"/>
    </source>
</evidence>
<feature type="transmembrane region" description="Helical" evidence="9">
    <location>
        <begin position="294"/>
        <end position="316"/>
    </location>
</feature>
<protein>
    <submittedName>
        <fullName evidence="11">TRAP transporter large permease subunit</fullName>
    </submittedName>
</protein>
<evidence type="ECO:0000256" key="1">
    <source>
        <dbReference type="ARBA" id="ARBA00004429"/>
    </source>
</evidence>
<evidence type="ECO:0000256" key="9">
    <source>
        <dbReference type="SAM" id="Phobius"/>
    </source>
</evidence>
<comment type="caution">
    <text evidence="11">The sequence shown here is derived from an EMBL/GenBank/DDBJ whole genome shotgun (WGS) entry which is preliminary data.</text>
</comment>
<accession>A0ABV8MWJ3</accession>
<feature type="transmembrane region" description="Helical" evidence="9">
    <location>
        <begin position="65"/>
        <end position="83"/>
    </location>
</feature>
<keyword evidence="12" id="KW-1185">Reference proteome</keyword>
<name>A0ABV8MWJ3_9NEIS</name>
<sequence>MNHGVLAPLMFGALIIFLLLGYPVAFSLSAVGLLFALIGIQAGLMPVELLQALPQQVFDIMRNETLMAIPFFTFMGLVLERSGMAEDMLETVGQLFGRVRGGLAYAVIFVGALLAATTGVVAASVISMGLISLPIMLRYGYDKRLASGVIAASGTLAQIIPPSLVLIVLADQMSVSVGDMYKGAMVPGLLLVACYALFVFLVTIFKPAAAPALPPEARNLREPDGSNGLPSLLVVLALSVAVGWFAIGQIADADTATDSKVVIGMGSATVAAWVIAFVHRLLRLKLMSSVAERVTFVLVPPLALIFVVLGTIYIGVATPTEGGAMGAVGAVIMAMLKRRLNLGLMRQAMDSTLKLTTFVVFILIGARVFRIAFIGLEGDVWVEHLFDGLPGGVVGFLVVVNILIFVLAFFLDFFEISFIIVPLLMPVAIKLGINPIWFGVMLGVNMQTSFLHPPFGFALFYLKSVAPKEIRSIDIYWGAVPFVLIQIVMVGAVIAFPELVTHFLDKAPPALENPSEMLERLQSDPTGPEGDSDSADLLRQMGVDPATAPDPVSPATPEAPPAEDPAALLEQASKP</sequence>
<feature type="transmembrane region" description="Helical" evidence="9">
    <location>
        <begin position="189"/>
        <end position="208"/>
    </location>
</feature>
<feature type="transmembrane region" description="Helical" evidence="9">
    <location>
        <begin position="352"/>
        <end position="373"/>
    </location>
</feature>
<keyword evidence="5 9" id="KW-1133">Transmembrane helix</keyword>
<evidence type="ECO:0000313" key="11">
    <source>
        <dbReference type="EMBL" id="MFC4161498.1"/>
    </source>
</evidence>
<evidence type="ECO:0000256" key="7">
    <source>
        <dbReference type="RuleBase" id="RU369079"/>
    </source>
</evidence>
<dbReference type="EMBL" id="JBHSBU010000001">
    <property type="protein sequence ID" value="MFC4161498.1"/>
    <property type="molecule type" value="Genomic_DNA"/>
</dbReference>
<feature type="transmembrane region" description="Helical" evidence="9">
    <location>
        <begin position="262"/>
        <end position="282"/>
    </location>
</feature>
<keyword evidence="7" id="KW-0813">Transport</keyword>
<feature type="transmembrane region" description="Helical" evidence="9">
    <location>
        <begin position="436"/>
        <end position="455"/>
    </location>
</feature>
<proteinExistence type="predicted"/>
<feature type="transmembrane region" description="Helical" evidence="9">
    <location>
        <begin position="5"/>
        <end position="25"/>
    </location>
</feature>
<feature type="transmembrane region" description="Helical" evidence="9">
    <location>
        <begin position="475"/>
        <end position="496"/>
    </location>
</feature>
<comment type="subcellular location">
    <subcellularLocation>
        <location evidence="1 7">Cell inner membrane</location>
        <topology evidence="1 7">Multi-pass membrane protein</topology>
    </subcellularLocation>
</comment>
<evidence type="ECO:0000256" key="2">
    <source>
        <dbReference type="ARBA" id="ARBA00022475"/>
    </source>
</evidence>
<feature type="transmembrane region" description="Helical" evidence="9">
    <location>
        <begin position="145"/>
        <end position="169"/>
    </location>
</feature>